<evidence type="ECO:0000313" key="4">
    <source>
        <dbReference type="Proteomes" id="UP000824241"/>
    </source>
</evidence>
<dbReference type="InterPro" id="IPR001387">
    <property type="entry name" value="Cro/C1-type_HTH"/>
</dbReference>
<dbReference type="SMART" id="SM00530">
    <property type="entry name" value="HTH_XRE"/>
    <property type="match status" value="1"/>
</dbReference>
<dbReference type="PROSITE" id="PS50943">
    <property type="entry name" value="HTH_CROC1"/>
    <property type="match status" value="1"/>
</dbReference>
<sequence>MKERKFARQGAYIASRREEKGLSVAELADQIGIAPFFIKRWEKGVSLPDDESFPRLAEALDEPMLSLFTGTPIQPGAEEDTARAVWKAKAETGRRKNVTKNAALFCAAMLSLFLILMDIVQYRQLNRAVRGLEDTWGIDLSENMTKEFAISNQDFLGEGETFYLFAGDGGGAFYLNFKEGPSAEAESLMYSFLHSLSVPPEYLPDFSHPYLWQIVDGNDERDQMVCFFDLETEQYYFIEEFY</sequence>
<reference evidence="3" key="2">
    <citation type="journal article" date="2021" name="PeerJ">
        <title>Extensive microbial diversity within the chicken gut microbiome revealed by metagenomics and culture.</title>
        <authorList>
            <person name="Gilroy R."/>
            <person name="Ravi A."/>
            <person name="Getino M."/>
            <person name="Pursley I."/>
            <person name="Horton D.L."/>
            <person name="Alikhan N.F."/>
            <person name="Baker D."/>
            <person name="Gharbi K."/>
            <person name="Hall N."/>
            <person name="Watson M."/>
            <person name="Adriaenssens E.M."/>
            <person name="Foster-Nyarko E."/>
            <person name="Jarju S."/>
            <person name="Secka A."/>
            <person name="Antonio M."/>
            <person name="Oren A."/>
            <person name="Chaudhuri R.R."/>
            <person name="La Ragione R."/>
            <person name="Hildebrand F."/>
            <person name="Pallen M.J."/>
        </authorList>
    </citation>
    <scope>NUCLEOTIDE SEQUENCE</scope>
    <source>
        <strain evidence="3">CHK189-12415</strain>
    </source>
</reference>
<name>A0A9D1DXC1_9FIRM</name>
<dbReference type="CDD" id="cd00093">
    <property type="entry name" value="HTH_XRE"/>
    <property type="match status" value="1"/>
</dbReference>
<keyword evidence="1" id="KW-1133">Transmembrane helix</keyword>
<feature type="domain" description="HTH cro/C1-type" evidence="2">
    <location>
        <begin position="13"/>
        <end position="67"/>
    </location>
</feature>
<evidence type="ECO:0000313" key="3">
    <source>
        <dbReference type="EMBL" id="HIR60559.1"/>
    </source>
</evidence>
<accession>A0A9D1DXC1</accession>
<dbReference type="EMBL" id="DVHA01000104">
    <property type="protein sequence ID" value="HIR60559.1"/>
    <property type="molecule type" value="Genomic_DNA"/>
</dbReference>
<evidence type="ECO:0000256" key="1">
    <source>
        <dbReference type="SAM" id="Phobius"/>
    </source>
</evidence>
<feature type="transmembrane region" description="Helical" evidence="1">
    <location>
        <begin position="102"/>
        <end position="120"/>
    </location>
</feature>
<reference evidence="3" key="1">
    <citation type="submission" date="2020-10" db="EMBL/GenBank/DDBJ databases">
        <authorList>
            <person name="Gilroy R."/>
        </authorList>
    </citation>
    <scope>NUCLEOTIDE SEQUENCE</scope>
    <source>
        <strain evidence="3">CHK189-12415</strain>
    </source>
</reference>
<keyword evidence="1" id="KW-0472">Membrane</keyword>
<evidence type="ECO:0000259" key="2">
    <source>
        <dbReference type="PROSITE" id="PS50943"/>
    </source>
</evidence>
<dbReference type="InterPro" id="IPR010982">
    <property type="entry name" value="Lambda_DNA-bd_dom_sf"/>
</dbReference>
<dbReference type="Proteomes" id="UP000824241">
    <property type="component" value="Unassembled WGS sequence"/>
</dbReference>
<comment type="caution">
    <text evidence="3">The sequence shown here is derived from an EMBL/GenBank/DDBJ whole genome shotgun (WGS) entry which is preliminary data.</text>
</comment>
<dbReference type="Pfam" id="PF01381">
    <property type="entry name" value="HTH_3"/>
    <property type="match status" value="1"/>
</dbReference>
<protein>
    <submittedName>
        <fullName evidence="3">Helix-turn-helix transcriptional regulator</fullName>
    </submittedName>
</protein>
<proteinExistence type="predicted"/>
<dbReference type="SUPFAM" id="SSF47413">
    <property type="entry name" value="lambda repressor-like DNA-binding domains"/>
    <property type="match status" value="1"/>
</dbReference>
<dbReference type="Gene3D" id="1.10.260.40">
    <property type="entry name" value="lambda repressor-like DNA-binding domains"/>
    <property type="match status" value="1"/>
</dbReference>
<keyword evidence="1" id="KW-0812">Transmembrane</keyword>
<gene>
    <name evidence="3" type="ORF">IAB37_03180</name>
</gene>
<dbReference type="GO" id="GO:0003677">
    <property type="term" value="F:DNA binding"/>
    <property type="evidence" value="ECO:0007669"/>
    <property type="project" value="InterPro"/>
</dbReference>
<dbReference type="AlphaFoldDB" id="A0A9D1DXC1"/>
<organism evidence="3 4">
    <name type="scientific">Candidatus Faecivivens stercoravium</name>
    <dbReference type="NCBI Taxonomy" id="2840803"/>
    <lineage>
        <taxon>Bacteria</taxon>
        <taxon>Bacillati</taxon>
        <taxon>Bacillota</taxon>
        <taxon>Clostridia</taxon>
        <taxon>Eubacteriales</taxon>
        <taxon>Oscillospiraceae</taxon>
        <taxon>Oscillospiraceae incertae sedis</taxon>
        <taxon>Candidatus Faecivivens</taxon>
    </lineage>
</organism>